<evidence type="ECO:0000259" key="2">
    <source>
        <dbReference type="PROSITE" id="PS50222"/>
    </source>
</evidence>
<evidence type="ECO:0000313" key="3">
    <source>
        <dbReference type="EMBL" id="KKM14942.1"/>
    </source>
</evidence>
<dbReference type="PROSITE" id="PS00018">
    <property type="entry name" value="EF_HAND_1"/>
    <property type="match status" value="1"/>
</dbReference>
<dbReference type="PANTHER" id="PTHR10827:SF52">
    <property type="entry name" value="IP16409P"/>
    <property type="match status" value="1"/>
</dbReference>
<dbReference type="InterPro" id="IPR011992">
    <property type="entry name" value="EF-hand-dom_pair"/>
</dbReference>
<feature type="region of interest" description="Disordered" evidence="1">
    <location>
        <begin position="325"/>
        <end position="370"/>
    </location>
</feature>
<feature type="compositionally biased region" description="Basic and acidic residues" evidence="1">
    <location>
        <begin position="344"/>
        <end position="359"/>
    </location>
</feature>
<sequence length="391" mass="44606">MPRHLMILVAAVAALAFAAFPISAQTNPASAPAPKPKVELKTPVDHVKDLFDDYRQGDERGRFFGAAGVDGEITKAEFAAATGKPKSFVRSYDRWDLAATHDLDRNGRLNWPEAEKYRLGVKALVLIQHDKDKDGKLKGKERDATNEMLQRGLRLPRRMAWTLTRWDADKDGKLNAEERTAMDAERDKWRKRQSDWIKRWDGDEDGKLSREELETAAKSMRDSYEKRLLARHDTNKDGKLDDAERKVMRESWRKQMDDRANSYLLRKHDKDQDGTLNAEEQAAADAEKAQWTKTRNQLISRLDTDGDGEVSAEERKAAFAKIQTEMEKRRTAMDTDGDGQASPEEMREYFKKLQEKYDADGDGTLNEEERRKMIQTEAASFLGGRAAGSRP</sequence>
<dbReference type="SMART" id="SM00054">
    <property type="entry name" value="EFh"/>
    <property type="match status" value="4"/>
</dbReference>
<feature type="domain" description="EF-hand" evidence="2">
    <location>
        <begin position="297"/>
        <end position="325"/>
    </location>
</feature>
<dbReference type="GO" id="GO:0005509">
    <property type="term" value="F:calcium ion binding"/>
    <property type="evidence" value="ECO:0007669"/>
    <property type="project" value="InterPro"/>
</dbReference>
<feature type="domain" description="EF-hand" evidence="2">
    <location>
        <begin position="197"/>
        <end position="223"/>
    </location>
</feature>
<comment type="caution">
    <text evidence="3">The sequence shown here is derived from an EMBL/GenBank/DDBJ whole genome shotgun (WGS) entry which is preliminary data.</text>
</comment>
<dbReference type="AlphaFoldDB" id="A0A0F9HII1"/>
<dbReference type="PANTHER" id="PTHR10827">
    <property type="entry name" value="RETICULOCALBIN"/>
    <property type="match status" value="1"/>
</dbReference>
<protein>
    <recommendedName>
        <fullName evidence="2">EF-hand domain-containing protein</fullName>
    </recommendedName>
</protein>
<reference evidence="3" key="1">
    <citation type="journal article" date="2015" name="Nature">
        <title>Complex archaea that bridge the gap between prokaryotes and eukaryotes.</title>
        <authorList>
            <person name="Spang A."/>
            <person name="Saw J.H."/>
            <person name="Jorgensen S.L."/>
            <person name="Zaremba-Niedzwiedzka K."/>
            <person name="Martijn J."/>
            <person name="Lind A.E."/>
            <person name="van Eijk R."/>
            <person name="Schleper C."/>
            <person name="Guy L."/>
            <person name="Ettema T.J."/>
        </authorList>
    </citation>
    <scope>NUCLEOTIDE SEQUENCE</scope>
</reference>
<gene>
    <name evidence="3" type="ORF">LCGC14_1701040</name>
</gene>
<dbReference type="CDD" id="cd00051">
    <property type="entry name" value="EFh"/>
    <property type="match status" value="1"/>
</dbReference>
<organism evidence="3">
    <name type="scientific">marine sediment metagenome</name>
    <dbReference type="NCBI Taxonomy" id="412755"/>
    <lineage>
        <taxon>unclassified sequences</taxon>
        <taxon>metagenomes</taxon>
        <taxon>ecological metagenomes</taxon>
    </lineage>
</organism>
<dbReference type="InterPro" id="IPR002048">
    <property type="entry name" value="EF_hand_dom"/>
</dbReference>
<feature type="domain" description="EF-hand" evidence="2">
    <location>
        <begin position="332"/>
        <end position="356"/>
    </location>
</feature>
<name>A0A0F9HII1_9ZZZZ</name>
<accession>A0A0F9HII1</accession>
<proteinExistence type="predicted"/>
<dbReference type="PROSITE" id="PS50222">
    <property type="entry name" value="EF_HAND_2"/>
    <property type="match status" value="3"/>
</dbReference>
<dbReference type="InterPro" id="IPR018247">
    <property type="entry name" value="EF_Hand_1_Ca_BS"/>
</dbReference>
<dbReference type="GO" id="GO:0005783">
    <property type="term" value="C:endoplasmic reticulum"/>
    <property type="evidence" value="ECO:0007669"/>
    <property type="project" value="TreeGrafter"/>
</dbReference>
<evidence type="ECO:0000256" key="1">
    <source>
        <dbReference type="SAM" id="MobiDB-lite"/>
    </source>
</evidence>
<dbReference type="Pfam" id="PF13202">
    <property type="entry name" value="EF-hand_5"/>
    <property type="match status" value="3"/>
</dbReference>
<dbReference type="EMBL" id="LAZR01015027">
    <property type="protein sequence ID" value="KKM14942.1"/>
    <property type="molecule type" value="Genomic_DNA"/>
</dbReference>
<dbReference type="SUPFAM" id="SSF47473">
    <property type="entry name" value="EF-hand"/>
    <property type="match status" value="3"/>
</dbReference>
<dbReference type="Gene3D" id="1.10.238.10">
    <property type="entry name" value="EF-hand"/>
    <property type="match status" value="4"/>
</dbReference>